<dbReference type="InterPro" id="IPR021783">
    <property type="entry name" value="DUF3348"/>
</dbReference>
<sequence>MSNNTHRTQKKAQPAPPSARLVQLVAALGNGTGLDAHACFAERMGRLFDLSDTIALDAAYKYQSMGPFRPEEGLTERLRADFNQTRDTLISGITLSFDPGEAKVKLRLPRTVETPPVFKPYERFYLSHQRQLITAIQYLRQRLRDGFAAQNHTLAQLAVLDTVFDNTLASYGRYCFAAIPMVLGKRFRSLWRAHRNQQPEDQPDPADAWVAPGGWLHQFRQEMQTLLLAELETRLEPVQGLLDALNHEEPLPQ</sequence>
<proteinExistence type="predicted"/>
<name>A0A9Q3ZG19_9GAMM</name>
<organism evidence="1 2">
    <name type="scientific">Alloalcanivorax xenomutans</name>
    <dbReference type="NCBI Taxonomy" id="1094342"/>
    <lineage>
        <taxon>Bacteria</taxon>
        <taxon>Pseudomonadati</taxon>
        <taxon>Pseudomonadota</taxon>
        <taxon>Gammaproteobacteria</taxon>
        <taxon>Oceanospirillales</taxon>
        <taxon>Alcanivoracaceae</taxon>
        <taxon>Alloalcanivorax</taxon>
    </lineage>
</organism>
<accession>A0A9Q3ZG19</accession>
<dbReference type="AlphaFoldDB" id="A0A9Q3ZG19"/>
<gene>
    <name evidence="1" type="ORF">LZG35_09295</name>
</gene>
<dbReference type="RefSeq" id="WP_233925769.1">
    <property type="nucleotide sequence ID" value="NZ_JAJVKT010000009.1"/>
</dbReference>
<dbReference type="EMBL" id="JAJVKT010000009">
    <property type="protein sequence ID" value="MCE7508829.1"/>
    <property type="molecule type" value="Genomic_DNA"/>
</dbReference>
<evidence type="ECO:0000313" key="1">
    <source>
        <dbReference type="EMBL" id="MCE7508829.1"/>
    </source>
</evidence>
<evidence type="ECO:0000313" key="2">
    <source>
        <dbReference type="Proteomes" id="UP001107961"/>
    </source>
</evidence>
<reference evidence="1" key="1">
    <citation type="submission" date="2022-01" db="EMBL/GenBank/DDBJ databases">
        <authorList>
            <person name="Karlyshev A.V."/>
            <person name="Jaspars M."/>
        </authorList>
    </citation>
    <scope>NUCLEOTIDE SEQUENCE</scope>
    <source>
        <strain evidence="1">AGSA3-2</strain>
    </source>
</reference>
<dbReference type="Pfam" id="PF11828">
    <property type="entry name" value="DUF3348"/>
    <property type="match status" value="1"/>
</dbReference>
<comment type="caution">
    <text evidence="1">The sequence shown here is derived from an EMBL/GenBank/DDBJ whole genome shotgun (WGS) entry which is preliminary data.</text>
</comment>
<dbReference type="Proteomes" id="UP001107961">
    <property type="component" value="Unassembled WGS sequence"/>
</dbReference>
<protein>
    <submittedName>
        <fullName evidence="1">DUF3348 domain-containing protein</fullName>
    </submittedName>
</protein>
<keyword evidence="2" id="KW-1185">Reference proteome</keyword>